<dbReference type="Proteomes" id="UP000317982">
    <property type="component" value="Unassembled WGS sequence"/>
</dbReference>
<accession>A0A545AX50</accession>
<name>A0A545AX50_9ACTN</name>
<gene>
    <name evidence="1" type="ORF">FL583_05205</name>
</gene>
<comment type="caution">
    <text evidence="1">The sequence shown here is derived from an EMBL/GenBank/DDBJ whole genome shotgun (WGS) entry which is preliminary data.</text>
</comment>
<keyword evidence="2" id="KW-1185">Reference proteome</keyword>
<sequence>MRDTMLTDANLGAHKQLAERAADATTAFSRGLQGYRWPSQTQPYIDALHQHLQLRAAAYRRVAAADTVDEYIAAAQQVPVTTTLTAKVRESLGLPEGTTVRGVNPQ</sequence>
<dbReference type="EMBL" id="VIRS01000003">
    <property type="protein sequence ID" value="TQS45900.1"/>
    <property type="molecule type" value="Genomic_DNA"/>
</dbReference>
<evidence type="ECO:0000313" key="1">
    <source>
        <dbReference type="EMBL" id="TQS45900.1"/>
    </source>
</evidence>
<protein>
    <submittedName>
        <fullName evidence="1">Uncharacterized protein</fullName>
    </submittedName>
</protein>
<dbReference type="RefSeq" id="WP_142703307.1">
    <property type="nucleotide sequence ID" value="NZ_VIRS01000003.1"/>
</dbReference>
<dbReference type="AlphaFoldDB" id="A0A545AX50"/>
<evidence type="ECO:0000313" key="2">
    <source>
        <dbReference type="Proteomes" id="UP000317982"/>
    </source>
</evidence>
<proteinExistence type="predicted"/>
<reference evidence="1 2" key="1">
    <citation type="submission" date="2019-07" db="EMBL/GenBank/DDBJ databases">
        <title>Cryptosporangium phraense sp. nov., isolated from plant litter.</title>
        <authorList>
            <person name="Suriyachadkun C."/>
        </authorList>
    </citation>
    <scope>NUCLEOTIDE SEQUENCE [LARGE SCALE GENOMIC DNA]</scope>
    <source>
        <strain evidence="1 2">A-T 5661</strain>
    </source>
</reference>
<dbReference type="InParanoid" id="A0A545AX50"/>
<organism evidence="1 2">
    <name type="scientific">Cryptosporangium phraense</name>
    <dbReference type="NCBI Taxonomy" id="2593070"/>
    <lineage>
        <taxon>Bacteria</taxon>
        <taxon>Bacillati</taxon>
        <taxon>Actinomycetota</taxon>
        <taxon>Actinomycetes</taxon>
        <taxon>Cryptosporangiales</taxon>
        <taxon>Cryptosporangiaceae</taxon>
        <taxon>Cryptosporangium</taxon>
    </lineage>
</organism>